<keyword evidence="2" id="KW-1133">Transmembrane helix</keyword>
<evidence type="ECO:0000313" key="4">
    <source>
        <dbReference type="Proteomes" id="UP000265703"/>
    </source>
</evidence>
<evidence type="ECO:0000256" key="1">
    <source>
        <dbReference type="SAM" id="MobiDB-lite"/>
    </source>
</evidence>
<keyword evidence="4" id="KW-1185">Reference proteome</keyword>
<feature type="region of interest" description="Disordered" evidence="1">
    <location>
        <begin position="231"/>
        <end position="251"/>
    </location>
</feature>
<name>A0A397SEE9_9GLOM</name>
<keyword evidence="2" id="KW-0472">Membrane</keyword>
<feature type="transmembrane region" description="Helical" evidence="2">
    <location>
        <begin position="74"/>
        <end position="92"/>
    </location>
</feature>
<feature type="compositionally biased region" description="Polar residues" evidence="1">
    <location>
        <begin position="231"/>
        <end position="250"/>
    </location>
</feature>
<gene>
    <name evidence="3" type="ORF">C1645_879970</name>
</gene>
<accession>A0A397SEE9</accession>
<dbReference type="OrthoDB" id="2388425at2759"/>
<protein>
    <submittedName>
        <fullName evidence="3">Uncharacterized protein</fullName>
    </submittedName>
</protein>
<organism evidence="3 4">
    <name type="scientific">Glomus cerebriforme</name>
    <dbReference type="NCBI Taxonomy" id="658196"/>
    <lineage>
        <taxon>Eukaryota</taxon>
        <taxon>Fungi</taxon>
        <taxon>Fungi incertae sedis</taxon>
        <taxon>Mucoromycota</taxon>
        <taxon>Glomeromycotina</taxon>
        <taxon>Glomeromycetes</taxon>
        <taxon>Glomerales</taxon>
        <taxon>Glomeraceae</taxon>
        <taxon>Glomus</taxon>
    </lineage>
</organism>
<sequence length="309" mass="34546">MSKSKAQETAGDTEDEITEIVAQKNVINVEEEIASPKADPKLSPGEALLKKLYFWIYLIKEGKKEGRKSVKEKFYVSLVIGLVTVIVAALINTQDANIIKYGTLLLNSIVYGTQLLWAGVEAVRESSDKKLIYYSYTLLPLLFGTLAPIFLGKFLVTIPPTVSLTRLRPIRKLKAVTKKKRSLVGERYYEEFSTEFWKEPGRQSTSSSTPSTAVADGQLCFENLNPFEAWSDTSSTKQTESSRPVTSSIETPVVSIPVTPHSLKMQKDSPLDTTKLEIYKNLQKCEHHIQIAEDGCHLKLNNDMVTIVL</sequence>
<comment type="caution">
    <text evidence="3">The sequence shown here is derived from an EMBL/GenBank/DDBJ whole genome shotgun (WGS) entry which is preliminary data.</text>
</comment>
<reference evidence="3 4" key="1">
    <citation type="submission" date="2018-06" db="EMBL/GenBank/DDBJ databases">
        <title>Comparative genomics reveals the genomic features of Rhizophagus irregularis, R. cerebriforme, R. diaphanum and Gigaspora rosea, and their symbiotic lifestyle signature.</title>
        <authorList>
            <person name="Morin E."/>
            <person name="San Clemente H."/>
            <person name="Chen E.C.H."/>
            <person name="De La Providencia I."/>
            <person name="Hainaut M."/>
            <person name="Kuo A."/>
            <person name="Kohler A."/>
            <person name="Murat C."/>
            <person name="Tang N."/>
            <person name="Roy S."/>
            <person name="Loubradou J."/>
            <person name="Henrissat B."/>
            <person name="Grigoriev I.V."/>
            <person name="Corradi N."/>
            <person name="Roux C."/>
            <person name="Martin F.M."/>
        </authorList>
    </citation>
    <scope>NUCLEOTIDE SEQUENCE [LARGE SCALE GENOMIC DNA]</scope>
    <source>
        <strain evidence="3 4">DAOM 227022</strain>
    </source>
</reference>
<proteinExistence type="predicted"/>
<feature type="transmembrane region" description="Helical" evidence="2">
    <location>
        <begin position="98"/>
        <end position="119"/>
    </location>
</feature>
<dbReference type="EMBL" id="QKYT01000498">
    <property type="protein sequence ID" value="RIA84368.1"/>
    <property type="molecule type" value="Genomic_DNA"/>
</dbReference>
<dbReference type="Proteomes" id="UP000265703">
    <property type="component" value="Unassembled WGS sequence"/>
</dbReference>
<dbReference type="AlphaFoldDB" id="A0A397SEE9"/>
<evidence type="ECO:0000313" key="3">
    <source>
        <dbReference type="EMBL" id="RIA84368.1"/>
    </source>
</evidence>
<evidence type="ECO:0000256" key="2">
    <source>
        <dbReference type="SAM" id="Phobius"/>
    </source>
</evidence>
<feature type="transmembrane region" description="Helical" evidence="2">
    <location>
        <begin position="131"/>
        <end position="151"/>
    </location>
</feature>
<keyword evidence="2" id="KW-0812">Transmembrane</keyword>